<dbReference type="InterPro" id="IPR002347">
    <property type="entry name" value="SDR_fam"/>
</dbReference>
<dbReference type="EMBL" id="WEGI01000021">
    <property type="protein sequence ID" value="MQY31626.1"/>
    <property type="molecule type" value="Genomic_DNA"/>
</dbReference>
<dbReference type="OrthoDB" id="2860165at2"/>
<evidence type="ECO:0000256" key="2">
    <source>
        <dbReference type="SAM" id="MobiDB-lite"/>
    </source>
</evidence>
<dbReference type="RefSeq" id="WP_153348850.1">
    <property type="nucleotide sequence ID" value="NZ_WEGI01000021.1"/>
</dbReference>
<dbReference type="GO" id="GO:0016491">
    <property type="term" value="F:oxidoreductase activity"/>
    <property type="evidence" value="ECO:0007669"/>
    <property type="project" value="UniProtKB-KW"/>
</dbReference>
<name>A0A7K0E0N2_9NOCA</name>
<gene>
    <name evidence="3" type="ORF">NRB56_72350</name>
</gene>
<dbReference type="PANTHER" id="PTHR47534:SF3">
    <property type="entry name" value="ALCOHOL DEHYDROGENASE-LIKE C-TERMINAL DOMAIN-CONTAINING PROTEIN"/>
    <property type="match status" value="1"/>
</dbReference>
<evidence type="ECO:0000313" key="3">
    <source>
        <dbReference type="EMBL" id="MQY31626.1"/>
    </source>
</evidence>
<comment type="caution">
    <text evidence="3">The sequence shown here is derived from an EMBL/GenBank/DDBJ whole genome shotgun (WGS) entry which is preliminary data.</text>
</comment>
<evidence type="ECO:0008006" key="5">
    <source>
        <dbReference type="Google" id="ProtNLM"/>
    </source>
</evidence>
<dbReference type="InterPro" id="IPR052228">
    <property type="entry name" value="Sec_Metab_Biosynth_Oxidored"/>
</dbReference>
<dbReference type="Pfam" id="PF00106">
    <property type="entry name" value="adh_short"/>
    <property type="match status" value="1"/>
</dbReference>
<reference evidence="3 4" key="1">
    <citation type="submission" date="2019-10" db="EMBL/GenBank/DDBJ databases">
        <title>Nocardia macrotermitis sp. nov. and Nocardia aurantia sp. nov., isolated from the gut of fungus growing-termite Macrotermes natalensis.</title>
        <authorList>
            <person name="Benndorf R."/>
            <person name="Schwitalla J."/>
            <person name="Martin K."/>
            <person name="De Beer W."/>
            <person name="Kaster A.-K."/>
            <person name="Vollmers J."/>
            <person name="Poulsen M."/>
            <person name="Beemelmanns C."/>
        </authorList>
    </citation>
    <scope>NUCLEOTIDE SEQUENCE [LARGE SCALE GENOMIC DNA]</scope>
    <source>
        <strain evidence="3 4">RB56</strain>
    </source>
</reference>
<dbReference type="AlphaFoldDB" id="A0A7K0E0N2"/>
<feature type="region of interest" description="Disordered" evidence="2">
    <location>
        <begin position="284"/>
        <end position="303"/>
    </location>
</feature>
<keyword evidence="1" id="KW-0560">Oxidoreductase</keyword>
<dbReference type="InterPro" id="IPR036291">
    <property type="entry name" value="NAD(P)-bd_dom_sf"/>
</dbReference>
<sequence length="303" mass="32431">MADSTSDPGKTIVVSGATDGMGKAVTLSRLARGDRLVAVGSNPAKFTALIAEAERLGAADRLHTVRADLSSIAENRRVIDEIAARWSAVDALLLFANRHSPRRRETVDGLEYTFALYYLSRYLLSRGLSPLLDAAADPVIVTVAGVGTTTGSIAWDDPQSTHGYRAIRAMVQGARANDLLGVGFAQEQAGRARFVMYHPGFTRSGDVSPFPLPVRILLRVAAALKARPVAESIAPIDGFIDHPPAQPLTAIDRGEPVDPALPTLDPADARRLAELTEQILARSTRPPDTCDRHHITGCRSVSS</sequence>
<protein>
    <recommendedName>
        <fullName evidence="5">Short-chain dehydrogenase</fullName>
    </recommendedName>
</protein>
<keyword evidence="4" id="KW-1185">Reference proteome</keyword>
<dbReference type="Proteomes" id="UP000431401">
    <property type="component" value="Unassembled WGS sequence"/>
</dbReference>
<evidence type="ECO:0000256" key="1">
    <source>
        <dbReference type="ARBA" id="ARBA00023002"/>
    </source>
</evidence>
<organism evidence="3 4">
    <name type="scientific">Nocardia aurantia</name>
    <dbReference type="NCBI Taxonomy" id="2585199"/>
    <lineage>
        <taxon>Bacteria</taxon>
        <taxon>Bacillati</taxon>
        <taxon>Actinomycetota</taxon>
        <taxon>Actinomycetes</taxon>
        <taxon>Mycobacteriales</taxon>
        <taxon>Nocardiaceae</taxon>
        <taxon>Nocardia</taxon>
    </lineage>
</organism>
<dbReference type="PANTHER" id="PTHR47534">
    <property type="entry name" value="YALI0E05731P"/>
    <property type="match status" value="1"/>
</dbReference>
<dbReference type="SUPFAM" id="SSF51735">
    <property type="entry name" value="NAD(P)-binding Rossmann-fold domains"/>
    <property type="match status" value="1"/>
</dbReference>
<dbReference type="Gene3D" id="3.40.50.720">
    <property type="entry name" value="NAD(P)-binding Rossmann-like Domain"/>
    <property type="match status" value="1"/>
</dbReference>
<proteinExistence type="predicted"/>
<evidence type="ECO:0000313" key="4">
    <source>
        <dbReference type="Proteomes" id="UP000431401"/>
    </source>
</evidence>
<accession>A0A7K0E0N2</accession>